<evidence type="ECO:0000256" key="4">
    <source>
        <dbReference type="SAM" id="MobiDB-lite"/>
    </source>
</evidence>
<sequence length="553" mass="64275">MQEIELHLKYLLNSTTLTVTNIKPLMPSNSTTFSKKYLTTRRLRLYTQPVSSISNNIEVPILGVPIDFKQTTHKVFLAEIAVGNTLYVARDVGYAVQPPSHYDTFIVPSNRFDFNSEITDIKVLQDEDLINLSFSEKSSSFSRNSDSSILEKRTIGNSKNENLFSNLEKSSSSSNLEKRQIGNSKNIDLSVINDSLIKDQSFEENKNCKSFSYLLKDSSRILPLYEITFNYDHDLEMKSRNSSLCEMCQSFPSIMFCLAERASFCINCDKNIHCNEFTMRHKRYYYEKVGLSNFISCIYHPDSVVDYVCMKCCVPVCCICRMAGNHQGKEHELLEYLEACKILNQKIIQVVGKSEIDQNIENKNEEENENNYENKINSPRKNKNNFNYENNSSSKIQNSKLELFLNNCDLKMKILYEKYYKSLKSSFDVRKKVEEMYRKSLNEISGWEKKKFQILNAGYIEWNRLKDEGIRIKKYVDTLEKDGGRIVKEYLCLIQSVENVSKSECVVVSGNDNINVKGEFSVVIEEKENFYEERKEKLKKSTEMYVETRESKR</sequence>
<feature type="region of interest" description="Disordered" evidence="4">
    <location>
        <begin position="361"/>
        <end position="383"/>
    </location>
</feature>
<evidence type="ECO:0000256" key="1">
    <source>
        <dbReference type="ARBA" id="ARBA00022723"/>
    </source>
</evidence>
<dbReference type="GO" id="GO:0008270">
    <property type="term" value="F:zinc ion binding"/>
    <property type="evidence" value="ECO:0007669"/>
    <property type="project" value="UniProtKB-KW"/>
</dbReference>
<dbReference type="InterPro" id="IPR000315">
    <property type="entry name" value="Znf_B-box"/>
</dbReference>
<accession>A0A4Q9KXX3</accession>
<evidence type="ECO:0000313" key="7">
    <source>
        <dbReference type="Proteomes" id="UP000292362"/>
    </source>
</evidence>
<dbReference type="Gene3D" id="3.30.160.60">
    <property type="entry name" value="Classic Zinc Finger"/>
    <property type="match status" value="1"/>
</dbReference>
<dbReference type="InterPro" id="IPR049808">
    <property type="entry name" value="CONSTANS-like_Bbox1"/>
</dbReference>
<dbReference type="PROSITE" id="PS50119">
    <property type="entry name" value="ZF_BBOX"/>
    <property type="match status" value="1"/>
</dbReference>
<keyword evidence="2" id="KW-0862">Zinc</keyword>
<dbReference type="SUPFAM" id="SSF57845">
    <property type="entry name" value="B-box zinc-binding domain"/>
    <property type="match status" value="1"/>
</dbReference>
<dbReference type="AlphaFoldDB" id="A0A4Q9KXX3"/>
<keyword evidence="3" id="KW-0863">Zinc-finger</keyword>
<dbReference type="EMBL" id="PITJ01001199">
    <property type="protein sequence ID" value="TBT99837.1"/>
    <property type="molecule type" value="Genomic_DNA"/>
</dbReference>
<keyword evidence="1" id="KW-0479">Metal-binding</keyword>
<gene>
    <name evidence="6" type="ORF">CWI37_1199p0030</name>
</gene>
<dbReference type="CDD" id="cd19821">
    <property type="entry name" value="Bbox1_BBX-like"/>
    <property type="match status" value="1"/>
</dbReference>
<dbReference type="VEuPathDB" id="MicrosporidiaDB:CWI37_1199p0030"/>
<reference evidence="6 7" key="1">
    <citation type="submission" date="2017-12" db="EMBL/GenBank/DDBJ databases">
        <authorList>
            <person name="Pombert J.-F."/>
            <person name="Haag K.L."/>
            <person name="Ebert D."/>
        </authorList>
    </citation>
    <scope>NUCLEOTIDE SEQUENCE [LARGE SCALE GENOMIC DNA]</scope>
    <source>
        <strain evidence="6">FI-OER-3-3</strain>
    </source>
</reference>
<dbReference type="CDD" id="cd19756">
    <property type="entry name" value="Bbox2"/>
    <property type="match status" value="1"/>
</dbReference>
<name>A0A4Q9KXX3_9MICR</name>
<protein>
    <recommendedName>
        <fullName evidence="5">B box-type domain-containing protein</fullName>
    </recommendedName>
</protein>
<evidence type="ECO:0000256" key="2">
    <source>
        <dbReference type="ARBA" id="ARBA00022833"/>
    </source>
</evidence>
<proteinExistence type="predicted"/>
<dbReference type="Proteomes" id="UP000292362">
    <property type="component" value="Unassembled WGS sequence"/>
</dbReference>
<evidence type="ECO:0000259" key="5">
    <source>
        <dbReference type="PROSITE" id="PS50119"/>
    </source>
</evidence>
<feature type="domain" description="B box-type" evidence="5">
    <location>
        <begin position="292"/>
        <end position="336"/>
    </location>
</feature>
<evidence type="ECO:0000256" key="3">
    <source>
        <dbReference type="PROSITE-ProRule" id="PRU00024"/>
    </source>
</evidence>
<comment type="caution">
    <text evidence="6">The sequence shown here is derived from an EMBL/GenBank/DDBJ whole genome shotgun (WGS) entry which is preliminary data.</text>
</comment>
<organism evidence="6 7">
    <name type="scientific">Hamiltosporidium tvaerminnensis</name>
    <dbReference type="NCBI Taxonomy" id="1176355"/>
    <lineage>
        <taxon>Eukaryota</taxon>
        <taxon>Fungi</taxon>
        <taxon>Fungi incertae sedis</taxon>
        <taxon>Microsporidia</taxon>
        <taxon>Dubosqiidae</taxon>
        <taxon>Hamiltosporidium</taxon>
    </lineage>
</organism>
<evidence type="ECO:0000313" key="6">
    <source>
        <dbReference type="EMBL" id="TBT99837.1"/>
    </source>
</evidence>